<keyword evidence="3" id="KW-1185">Reference proteome</keyword>
<dbReference type="OrthoDB" id="6585699at2759"/>
<name>A0A0C3GGD7_OIDMZ</name>
<dbReference type="GO" id="GO:0034080">
    <property type="term" value="P:CENP-A containing chromatin assembly"/>
    <property type="evidence" value="ECO:0007669"/>
    <property type="project" value="InterPro"/>
</dbReference>
<reference evidence="3" key="2">
    <citation type="submission" date="2015-01" db="EMBL/GenBank/DDBJ databases">
        <title>Evolutionary Origins and Diversification of the Mycorrhizal Mutualists.</title>
        <authorList>
            <consortium name="DOE Joint Genome Institute"/>
            <consortium name="Mycorrhizal Genomics Consortium"/>
            <person name="Kohler A."/>
            <person name="Kuo A."/>
            <person name="Nagy L.G."/>
            <person name="Floudas D."/>
            <person name="Copeland A."/>
            <person name="Barry K.W."/>
            <person name="Cichocki N."/>
            <person name="Veneault-Fourrey C."/>
            <person name="LaButti K."/>
            <person name="Lindquist E.A."/>
            <person name="Lipzen A."/>
            <person name="Lundell T."/>
            <person name="Morin E."/>
            <person name="Murat C."/>
            <person name="Riley R."/>
            <person name="Ohm R."/>
            <person name="Sun H."/>
            <person name="Tunlid A."/>
            <person name="Henrissat B."/>
            <person name="Grigoriev I.V."/>
            <person name="Hibbett D.S."/>
            <person name="Martin F."/>
        </authorList>
    </citation>
    <scope>NUCLEOTIDE SEQUENCE [LARGE SCALE GENOMIC DNA]</scope>
    <source>
        <strain evidence="3">Zn</strain>
    </source>
</reference>
<dbReference type="GO" id="GO:0007059">
    <property type="term" value="P:chromosome segregation"/>
    <property type="evidence" value="ECO:0007669"/>
    <property type="project" value="InterPro"/>
</dbReference>
<dbReference type="InterPro" id="IPR007902">
    <property type="entry name" value="Chl4/mis15/CENP-N"/>
</dbReference>
<organism evidence="2 3">
    <name type="scientific">Oidiodendron maius (strain Zn)</name>
    <dbReference type="NCBI Taxonomy" id="913774"/>
    <lineage>
        <taxon>Eukaryota</taxon>
        <taxon>Fungi</taxon>
        <taxon>Dikarya</taxon>
        <taxon>Ascomycota</taxon>
        <taxon>Pezizomycotina</taxon>
        <taxon>Leotiomycetes</taxon>
        <taxon>Leotiomycetes incertae sedis</taxon>
        <taxon>Myxotrichaceae</taxon>
        <taxon>Oidiodendron</taxon>
    </lineage>
</organism>
<evidence type="ECO:0000313" key="3">
    <source>
        <dbReference type="Proteomes" id="UP000054321"/>
    </source>
</evidence>
<reference evidence="2 3" key="1">
    <citation type="submission" date="2014-04" db="EMBL/GenBank/DDBJ databases">
        <authorList>
            <consortium name="DOE Joint Genome Institute"/>
            <person name="Kuo A."/>
            <person name="Martino E."/>
            <person name="Perotto S."/>
            <person name="Kohler A."/>
            <person name="Nagy L.G."/>
            <person name="Floudas D."/>
            <person name="Copeland A."/>
            <person name="Barry K.W."/>
            <person name="Cichocki N."/>
            <person name="Veneault-Fourrey C."/>
            <person name="LaButti K."/>
            <person name="Lindquist E.A."/>
            <person name="Lipzen A."/>
            <person name="Lundell T."/>
            <person name="Morin E."/>
            <person name="Murat C."/>
            <person name="Sun H."/>
            <person name="Tunlid A."/>
            <person name="Henrissat B."/>
            <person name="Grigoriev I.V."/>
            <person name="Hibbett D.S."/>
            <person name="Martin F."/>
            <person name="Nordberg H.P."/>
            <person name="Cantor M.N."/>
            <person name="Hua S.X."/>
        </authorList>
    </citation>
    <scope>NUCLEOTIDE SEQUENCE [LARGE SCALE GENOMIC DNA]</scope>
    <source>
        <strain evidence="2 3">Zn</strain>
    </source>
</reference>
<feature type="region of interest" description="Disordered" evidence="1">
    <location>
        <begin position="54"/>
        <end position="77"/>
    </location>
</feature>
<sequence>MPLSIPTTSALPPSQFLSATHPTVHKTLSRLSRPSLLSLALDWLDEKNEDTGLTTPYLLPSSSPSSALPSPDPDDAYPPCTSLSELREIYTDLQARKGSKRDVLDRILEGDWRAGISLYQLAMADMQYLYDHPSSQKWSALKIVPLAASDGAEPGTTSKSKVKEKDDASSTKIPRFHPATFLRNLQRESLPDVKAHYNLDRHADLPLWILRVWIIDSPYDTNLALTSSKSNPNSLSFDASKTFYIAFPDAAPPRERYSLERTALSAKNLGALCERRGGGRENAAGGGWGVYCADGEGAGGGKTRDNPLNSMVDAREEKEKGEKEGRLDGEAIDRGMKRRREEDPRMMKRRKVLAQGRFGNSAMRDDGLGIERLDVRLEDKFPDVNLFAEINVDNSRDNQSDKKKRRGRRSAVDMELEKAREDEGEDTEGWRPDVRITFQGTHVFAGVRELVEAGVVDGERMPGWMTGEEGVSIGVVKEGRIVGWKGSGVS</sequence>
<dbReference type="STRING" id="913774.A0A0C3GGD7"/>
<dbReference type="Proteomes" id="UP000054321">
    <property type="component" value="Unassembled WGS sequence"/>
</dbReference>
<feature type="compositionally biased region" description="Low complexity" evidence="1">
    <location>
        <begin position="56"/>
        <end position="69"/>
    </location>
</feature>
<dbReference type="AlphaFoldDB" id="A0A0C3GGD7"/>
<proteinExistence type="predicted"/>
<protein>
    <recommendedName>
        <fullName evidence="4">CHL4-domain-containing protein</fullName>
    </recommendedName>
</protein>
<dbReference type="FunCoup" id="A0A0C3GGD7">
    <property type="interactions" value="44"/>
</dbReference>
<dbReference type="InParanoid" id="A0A0C3GGD7"/>
<dbReference type="HOGENOM" id="CLU_031572_0_0_1"/>
<feature type="region of interest" description="Disordered" evidence="1">
    <location>
        <begin position="151"/>
        <end position="170"/>
    </location>
</feature>
<evidence type="ECO:0000313" key="2">
    <source>
        <dbReference type="EMBL" id="KIM95210.1"/>
    </source>
</evidence>
<evidence type="ECO:0008006" key="4">
    <source>
        <dbReference type="Google" id="ProtNLM"/>
    </source>
</evidence>
<dbReference type="Gene3D" id="3.10.20.720">
    <property type="match status" value="1"/>
</dbReference>
<accession>A0A0C3GGD7</accession>
<feature type="region of interest" description="Disordered" evidence="1">
    <location>
        <begin position="396"/>
        <end position="428"/>
    </location>
</feature>
<feature type="compositionally biased region" description="Basic and acidic residues" evidence="1">
    <location>
        <begin position="410"/>
        <end position="421"/>
    </location>
</feature>
<evidence type="ECO:0000256" key="1">
    <source>
        <dbReference type="SAM" id="MobiDB-lite"/>
    </source>
</evidence>
<gene>
    <name evidence="2" type="ORF">OIDMADRAFT_134346</name>
</gene>
<dbReference type="Pfam" id="PF05238">
    <property type="entry name" value="CENP-N"/>
    <property type="match status" value="2"/>
</dbReference>
<dbReference type="EMBL" id="KN832887">
    <property type="protein sequence ID" value="KIM95210.1"/>
    <property type="molecule type" value="Genomic_DNA"/>
</dbReference>